<evidence type="ECO:0000256" key="3">
    <source>
        <dbReference type="ARBA" id="ARBA00022989"/>
    </source>
</evidence>
<name>A0A2U1PFN4_ARTAN</name>
<dbReference type="OrthoDB" id="410267at2759"/>
<dbReference type="PANTHER" id="PTHR21576">
    <property type="entry name" value="UNCHARACTERIZED NODULIN-LIKE PROTEIN"/>
    <property type="match status" value="1"/>
</dbReference>
<keyword evidence="10" id="KW-1185">Reference proteome</keyword>
<dbReference type="InterPro" id="IPR036259">
    <property type="entry name" value="MFS_trans_sf"/>
</dbReference>
<feature type="domain" description="Nodulin-like" evidence="7">
    <location>
        <begin position="96"/>
        <end position="278"/>
    </location>
</feature>
<dbReference type="PANTHER" id="PTHR21576:SF78">
    <property type="entry name" value="PROTEIN NUCLEAR FUSION DEFECTIVE 4-LIKE"/>
    <property type="match status" value="1"/>
</dbReference>
<proteinExistence type="inferred from homology"/>
<dbReference type="Proteomes" id="UP000245207">
    <property type="component" value="Unassembled WGS sequence"/>
</dbReference>
<keyword evidence="3 6" id="KW-1133">Transmembrane helix</keyword>
<comment type="subcellular location">
    <subcellularLocation>
        <location evidence="1">Membrane</location>
        <topology evidence="1">Multi-pass membrane protein</topology>
    </subcellularLocation>
</comment>
<evidence type="ECO:0000313" key="9">
    <source>
        <dbReference type="EMBL" id="PWA84601.1"/>
    </source>
</evidence>
<feature type="transmembrane region" description="Helical" evidence="6">
    <location>
        <begin position="297"/>
        <end position="316"/>
    </location>
</feature>
<evidence type="ECO:0000256" key="1">
    <source>
        <dbReference type="ARBA" id="ARBA00004141"/>
    </source>
</evidence>
<sequence>MGYQIISPTSPAGKWMGFVTAVWVQAISGNNYTFSNYSDALKSLMALTQLQLNNLSVAKDVGKAFGILAGLASDRLSPATLLFIGSVEGFIGYGLQLNNLSVAKDVGKAFGILAGLASDRLSPATLLFIGSVEGFIGYGVQWLVVSQRIQPLPYWQMCIFLCMGGNSTTWMNTAILVTCIRNFRKNRGPVSGILKGYVGLSTAIFTDICAALFSNDPARFLLMLAVVPVFICLFAIIFLREIPPSTTAAEDSSESRYFAIFNVLAVIIAVYLLVFDLTGEHGPGMAVQNNMGQMGLAQGYADVSIFVSLVSIWGFFGRIGSGSVSEYFIKKAGTPRPLWNAASQILMAVGFILLAIAMPGSLYIGSIVVGICYGIRLAITVPAASELFGLKYYGLIYNILILNLPLGSFLFSGLLAGFLYDAEATTTADGGNTCIGAHCYRLVFIVMAIVSVVGFCLDVWLAIRTKALYTRIYTSRKSKKSMAVSNGH</sequence>
<feature type="transmembrane region" description="Helical" evidence="6">
    <location>
        <begin position="395"/>
        <end position="420"/>
    </location>
</feature>
<evidence type="ECO:0000259" key="7">
    <source>
        <dbReference type="Pfam" id="PF06813"/>
    </source>
</evidence>
<evidence type="ECO:0000313" key="10">
    <source>
        <dbReference type="Proteomes" id="UP000245207"/>
    </source>
</evidence>
<dbReference type="STRING" id="35608.A0A2U1PFN4"/>
<protein>
    <submittedName>
        <fullName evidence="9">Nodulin-like protein</fullName>
    </submittedName>
</protein>
<feature type="transmembrane region" description="Helical" evidence="6">
    <location>
        <begin position="337"/>
        <end position="356"/>
    </location>
</feature>
<dbReference type="CDD" id="cd17354">
    <property type="entry name" value="MFS_Mch1p_like"/>
    <property type="match status" value="1"/>
</dbReference>
<reference evidence="9 10" key="1">
    <citation type="journal article" date="2018" name="Mol. Plant">
        <title>The genome of Artemisia annua provides insight into the evolution of Asteraceae family and artemisinin biosynthesis.</title>
        <authorList>
            <person name="Shen Q."/>
            <person name="Zhang L."/>
            <person name="Liao Z."/>
            <person name="Wang S."/>
            <person name="Yan T."/>
            <person name="Shi P."/>
            <person name="Liu M."/>
            <person name="Fu X."/>
            <person name="Pan Q."/>
            <person name="Wang Y."/>
            <person name="Lv Z."/>
            <person name="Lu X."/>
            <person name="Zhang F."/>
            <person name="Jiang W."/>
            <person name="Ma Y."/>
            <person name="Chen M."/>
            <person name="Hao X."/>
            <person name="Li L."/>
            <person name="Tang Y."/>
            <person name="Lv G."/>
            <person name="Zhou Y."/>
            <person name="Sun X."/>
            <person name="Brodelius P.E."/>
            <person name="Rose J.K.C."/>
            <person name="Tang K."/>
        </authorList>
    </citation>
    <scope>NUCLEOTIDE SEQUENCE [LARGE SCALE GENOMIC DNA]</scope>
    <source>
        <strain evidence="10">cv. Huhao1</strain>
        <tissue evidence="9">Leaf</tissue>
    </source>
</reference>
<evidence type="ECO:0000256" key="2">
    <source>
        <dbReference type="ARBA" id="ARBA00022692"/>
    </source>
</evidence>
<dbReference type="AlphaFoldDB" id="A0A2U1PFN4"/>
<feature type="domain" description="NFD4 C-terminal" evidence="8">
    <location>
        <begin position="283"/>
        <end position="469"/>
    </location>
</feature>
<keyword evidence="4 6" id="KW-0472">Membrane</keyword>
<evidence type="ECO:0000259" key="8">
    <source>
        <dbReference type="Pfam" id="PF23262"/>
    </source>
</evidence>
<feature type="transmembrane region" description="Helical" evidence="6">
    <location>
        <begin position="362"/>
        <end position="383"/>
    </location>
</feature>
<feature type="transmembrane region" description="Helical" evidence="6">
    <location>
        <begin position="220"/>
        <end position="239"/>
    </location>
</feature>
<evidence type="ECO:0000256" key="4">
    <source>
        <dbReference type="ARBA" id="ARBA00023136"/>
    </source>
</evidence>
<evidence type="ECO:0000256" key="6">
    <source>
        <dbReference type="SAM" id="Phobius"/>
    </source>
</evidence>
<dbReference type="SUPFAM" id="SSF103473">
    <property type="entry name" value="MFS general substrate transporter"/>
    <property type="match status" value="1"/>
</dbReference>
<comment type="caution">
    <text evidence="9">The sequence shown here is derived from an EMBL/GenBank/DDBJ whole genome shotgun (WGS) entry which is preliminary data.</text>
</comment>
<feature type="transmembrane region" description="Helical" evidence="6">
    <location>
        <begin position="192"/>
        <end position="214"/>
    </location>
</feature>
<dbReference type="Pfam" id="PF06813">
    <property type="entry name" value="Nodulin-like"/>
    <property type="match status" value="1"/>
</dbReference>
<accession>A0A2U1PFN4</accession>
<dbReference type="GO" id="GO:0016020">
    <property type="term" value="C:membrane"/>
    <property type="evidence" value="ECO:0007669"/>
    <property type="project" value="UniProtKB-SubCell"/>
</dbReference>
<feature type="transmembrane region" description="Helical" evidence="6">
    <location>
        <begin position="259"/>
        <end position="277"/>
    </location>
</feature>
<feature type="transmembrane region" description="Helical" evidence="6">
    <location>
        <begin position="440"/>
        <end position="463"/>
    </location>
</feature>
<dbReference type="Gene3D" id="1.20.1250.20">
    <property type="entry name" value="MFS general substrate transporter like domains"/>
    <property type="match status" value="1"/>
</dbReference>
<dbReference type="EMBL" id="PKPP01001211">
    <property type="protein sequence ID" value="PWA84601.1"/>
    <property type="molecule type" value="Genomic_DNA"/>
</dbReference>
<dbReference type="InterPro" id="IPR056555">
    <property type="entry name" value="NFD4_C"/>
</dbReference>
<organism evidence="9 10">
    <name type="scientific">Artemisia annua</name>
    <name type="common">Sweet wormwood</name>
    <dbReference type="NCBI Taxonomy" id="35608"/>
    <lineage>
        <taxon>Eukaryota</taxon>
        <taxon>Viridiplantae</taxon>
        <taxon>Streptophyta</taxon>
        <taxon>Embryophyta</taxon>
        <taxon>Tracheophyta</taxon>
        <taxon>Spermatophyta</taxon>
        <taxon>Magnoliopsida</taxon>
        <taxon>eudicotyledons</taxon>
        <taxon>Gunneridae</taxon>
        <taxon>Pentapetalae</taxon>
        <taxon>asterids</taxon>
        <taxon>campanulids</taxon>
        <taxon>Asterales</taxon>
        <taxon>Asteraceae</taxon>
        <taxon>Asteroideae</taxon>
        <taxon>Anthemideae</taxon>
        <taxon>Artemisiinae</taxon>
        <taxon>Artemisia</taxon>
    </lineage>
</organism>
<keyword evidence="2 6" id="KW-0812">Transmembrane</keyword>
<dbReference type="InterPro" id="IPR010658">
    <property type="entry name" value="Nodulin-like"/>
</dbReference>
<dbReference type="Pfam" id="PF23262">
    <property type="entry name" value="NFD4_C"/>
    <property type="match status" value="1"/>
</dbReference>
<comment type="similarity">
    <text evidence="5">Belongs to the major facilitator superfamily. Phosphate:H(+) symporter (TC 2.A.1.9) family.</text>
</comment>
<evidence type="ECO:0000256" key="5">
    <source>
        <dbReference type="ARBA" id="ARBA00044504"/>
    </source>
</evidence>
<gene>
    <name evidence="9" type="ORF">CTI12_AA005480</name>
</gene>
<feature type="transmembrane region" description="Helical" evidence="6">
    <location>
        <begin position="154"/>
        <end position="180"/>
    </location>
</feature>